<accession>A0AAW7Z4X3</accession>
<dbReference type="RefSeq" id="WP_057794817.1">
    <property type="nucleotide sequence ID" value="NZ_CANLMS010000004.1"/>
</dbReference>
<dbReference type="InterPro" id="IPR005119">
    <property type="entry name" value="LysR_subst-bd"/>
</dbReference>
<dbReference type="Pfam" id="PF00126">
    <property type="entry name" value="HTH_1"/>
    <property type="match status" value="1"/>
</dbReference>
<dbReference type="InterPro" id="IPR036390">
    <property type="entry name" value="WH_DNA-bd_sf"/>
</dbReference>
<proteinExistence type="inferred from homology"/>
<dbReference type="PANTHER" id="PTHR30126">
    <property type="entry name" value="HTH-TYPE TRANSCRIPTIONAL REGULATOR"/>
    <property type="match status" value="1"/>
</dbReference>
<dbReference type="Gene3D" id="3.40.190.290">
    <property type="match status" value="1"/>
</dbReference>
<dbReference type="PROSITE" id="PS50931">
    <property type="entry name" value="HTH_LYSR"/>
    <property type="match status" value="1"/>
</dbReference>
<keyword evidence="2" id="KW-0805">Transcription regulation</keyword>
<dbReference type="Gene3D" id="1.10.10.10">
    <property type="entry name" value="Winged helix-like DNA-binding domain superfamily/Winged helix DNA-binding domain"/>
    <property type="match status" value="1"/>
</dbReference>
<dbReference type="Proteomes" id="UP001170717">
    <property type="component" value="Unassembled WGS sequence"/>
</dbReference>
<dbReference type="GO" id="GO:0003700">
    <property type="term" value="F:DNA-binding transcription factor activity"/>
    <property type="evidence" value="ECO:0007669"/>
    <property type="project" value="InterPro"/>
</dbReference>
<organism evidence="7 9">
    <name type="scientific">Alteromonas stellipolaris</name>
    <dbReference type="NCBI Taxonomy" id="233316"/>
    <lineage>
        <taxon>Bacteria</taxon>
        <taxon>Pseudomonadati</taxon>
        <taxon>Pseudomonadota</taxon>
        <taxon>Gammaproteobacteria</taxon>
        <taxon>Alteromonadales</taxon>
        <taxon>Alteromonadaceae</taxon>
        <taxon>Alteromonas/Salinimonas group</taxon>
        <taxon>Alteromonas</taxon>
    </lineage>
</organism>
<evidence type="ECO:0000259" key="5">
    <source>
        <dbReference type="PROSITE" id="PS50931"/>
    </source>
</evidence>
<keyword evidence="3" id="KW-0238">DNA-binding</keyword>
<dbReference type="InterPro" id="IPR000847">
    <property type="entry name" value="LysR_HTH_N"/>
</dbReference>
<dbReference type="Pfam" id="PF03466">
    <property type="entry name" value="LysR_substrate"/>
    <property type="match status" value="1"/>
</dbReference>
<keyword evidence="8" id="KW-1185">Reference proteome</keyword>
<keyword evidence="4" id="KW-0804">Transcription</keyword>
<reference evidence="7" key="2">
    <citation type="submission" date="2023-07" db="EMBL/GenBank/DDBJ databases">
        <title>Genome content predicts the carbon catabolic preferences of heterotrophic bacteria.</title>
        <authorList>
            <person name="Gralka M."/>
        </authorList>
    </citation>
    <scope>NUCLEOTIDE SEQUENCE</scope>
    <source>
        <strain evidence="7">F2M12</strain>
    </source>
</reference>
<dbReference type="SUPFAM" id="SSF46785">
    <property type="entry name" value="Winged helix' DNA-binding domain"/>
    <property type="match status" value="1"/>
</dbReference>
<gene>
    <name evidence="6" type="ORF">AVL57_01955</name>
    <name evidence="7" type="ORF">Q4527_09115</name>
</gene>
<dbReference type="EMBL" id="CP013926">
    <property type="protein sequence ID" value="AMJ72842.1"/>
    <property type="molecule type" value="Genomic_DNA"/>
</dbReference>
<evidence type="ECO:0000256" key="3">
    <source>
        <dbReference type="ARBA" id="ARBA00023125"/>
    </source>
</evidence>
<sequence>MRAILGNLSDTDIRLLRVFIVVAQAGGLSAAELELNIGRSTISRHLKDLETRLGMVLCHRGRGGFSLTEEGKRIYESTQRLLLSLQDFRNEVNDMHRHLQGNVVVAMFDKTVSNDACKVNEAIYTYQQQAPNVNVEIHVVPVNTIEQGILDGRYHIGIIPTHRSSSSLNYLPLFGEQMHLYCGRKHPFYIELGDISREEICDAKYAGLSFHSPNMDKSMSLGLNKMAVANDQEGIATLISSGCYLGFLPDHYAESFVKKGQMRAIEPNNFAYHCEFAAIYRKSPKPTRLVELFLEALAKEHGKEEPIAI</sequence>
<dbReference type="GeneID" id="83256428"/>
<dbReference type="EMBL" id="JAUOQI010000005">
    <property type="protein sequence ID" value="MDO6577553.1"/>
    <property type="molecule type" value="Genomic_DNA"/>
</dbReference>
<dbReference type="GO" id="GO:0000976">
    <property type="term" value="F:transcription cis-regulatory region binding"/>
    <property type="evidence" value="ECO:0007669"/>
    <property type="project" value="TreeGrafter"/>
</dbReference>
<dbReference type="PANTHER" id="PTHR30126:SF98">
    <property type="entry name" value="HTH-TYPE TRANSCRIPTIONAL ACTIVATOR BAUR"/>
    <property type="match status" value="1"/>
</dbReference>
<evidence type="ECO:0000256" key="2">
    <source>
        <dbReference type="ARBA" id="ARBA00023015"/>
    </source>
</evidence>
<evidence type="ECO:0000313" key="7">
    <source>
        <dbReference type="EMBL" id="MDO6577553.1"/>
    </source>
</evidence>
<dbReference type="KEGG" id="asq:AVL57_01955"/>
<reference evidence="6 8" key="1">
    <citation type="submission" date="2015-12" db="EMBL/GenBank/DDBJ databases">
        <title>Intraspecies pangenome expansion in the marine bacterium Alteromonas.</title>
        <authorList>
            <person name="Lopez-Perez M."/>
            <person name="Rodriguez-Valera F."/>
        </authorList>
    </citation>
    <scope>NUCLEOTIDE SEQUENCE [LARGE SCALE GENOMIC DNA]</scope>
    <source>
        <strain evidence="6 8">LMG 21861</strain>
    </source>
</reference>
<comment type="similarity">
    <text evidence="1">Belongs to the LysR transcriptional regulatory family.</text>
</comment>
<dbReference type="AlphaFoldDB" id="A0AAW7Z4X3"/>
<dbReference type="Proteomes" id="UP000056750">
    <property type="component" value="Chromosome"/>
</dbReference>
<dbReference type="CDD" id="cd05466">
    <property type="entry name" value="PBP2_LTTR_substrate"/>
    <property type="match status" value="1"/>
</dbReference>
<evidence type="ECO:0000313" key="8">
    <source>
        <dbReference type="Proteomes" id="UP000056750"/>
    </source>
</evidence>
<evidence type="ECO:0000313" key="9">
    <source>
        <dbReference type="Proteomes" id="UP001170717"/>
    </source>
</evidence>
<name>A0AAW7Z4X3_9ALTE</name>
<protein>
    <submittedName>
        <fullName evidence="7">LysR family transcriptional regulator</fullName>
    </submittedName>
</protein>
<evidence type="ECO:0000313" key="6">
    <source>
        <dbReference type="EMBL" id="AMJ72842.1"/>
    </source>
</evidence>
<evidence type="ECO:0000256" key="4">
    <source>
        <dbReference type="ARBA" id="ARBA00023163"/>
    </source>
</evidence>
<dbReference type="InterPro" id="IPR036388">
    <property type="entry name" value="WH-like_DNA-bd_sf"/>
</dbReference>
<evidence type="ECO:0000256" key="1">
    <source>
        <dbReference type="ARBA" id="ARBA00009437"/>
    </source>
</evidence>
<dbReference type="SUPFAM" id="SSF53850">
    <property type="entry name" value="Periplasmic binding protein-like II"/>
    <property type="match status" value="1"/>
</dbReference>
<feature type="domain" description="HTH lysR-type" evidence="5">
    <location>
        <begin position="11"/>
        <end position="68"/>
    </location>
</feature>